<dbReference type="OrthoDB" id="3478911at2"/>
<dbReference type="AlphaFoldDB" id="A0A3M2L8K9"/>
<protein>
    <submittedName>
        <fullName evidence="1">Uncharacterized protein</fullName>
    </submittedName>
</protein>
<name>A0A3M2L8K9_9ACTN</name>
<keyword evidence="2" id="KW-1185">Reference proteome</keyword>
<evidence type="ECO:0000313" key="1">
    <source>
        <dbReference type="EMBL" id="RMI33734.1"/>
    </source>
</evidence>
<proteinExistence type="predicted"/>
<accession>A0A3M2L8K9</accession>
<gene>
    <name evidence="1" type="ORF">EBO15_41475</name>
</gene>
<dbReference type="RefSeq" id="WP_122199924.1">
    <property type="nucleotide sequence ID" value="NZ_JBHSKC010000021.1"/>
</dbReference>
<dbReference type="EMBL" id="RFFG01000181">
    <property type="protein sequence ID" value="RMI33734.1"/>
    <property type="molecule type" value="Genomic_DNA"/>
</dbReference>
<organism evidence="1 2">
    <name type="scientific">Actinomadura harenae</name>
    <dbReference type="NCBI Taxonomy" id="2483351"/>
    <lineage>
        <taxon>Bacteria</taxon>
        <taxon>Bacillati</taxon>
        <taxon>Actinomycetota</taxon>
        <taxon>Actinomycetes</taxon>
        <taxon>Streptosporangiales</taxon>
        <taxon>Thermomonosporaceae</taxon>
        <taxon>Actinomadura</taxon>
    </lineage>
</organism>
<comment type="caution">
    <text evidence="1">The sequence shown here is derived from an EMBL/GenBank/DDBJ whole genome shotgun (WGS) entry which is preliminary data.</text>
</comment>
<reference evidence="1 2" key="1">
    <citation type="submission" date="2018-10" db="EMBL/GenBank/DDBJ databases">
        <title>Isolation from soil.</title>
        <authorList>
            <person name="Hu J."/>
        </authorList>
    </citation>
    <scope>NUCLEOTIDE SEQUENCE [LARGE SCALE GENOMIC DNA]</scope>
    <source>
        <strain evidence="1 2">NEAU-Ht49</strain>
    </source>
</reference>
<evidence type="ECO:0000313" key="2">
    <source>
        <dbReference type="Proteomes" id="UP000282674"/>
    </source>
</evidence>
<dbReference type="Proteomes" id="UP000282674">
    <property type="component" value="Unassembled WGS sequence"/>
</dbReference>
<sequence length="100" mass="10982">MSTRIVTDAERALGHLEHLVDRLRSSGWLVEVAAPGDRWPTALVSNMELPGLNESVIAAPDHSGGDWFYYFGWGERISPCAEPDRALATLARVLAVHTDL</sequence>